<dbReference type="CDD" id="cd00110">
    <property type="entry name" value="LamG"/>
    <property type="match status" value="1"/>
</dbReference>
<reference evidence="4 5" key="1">
    <citation type="submission" date="2019-03" db="EMBL/GenBank/DDBJ databases">
        <title>First draft genome of Liparis tanakae, snailfish: a comprehensive survey of snailfish specific genes.</title>
        <authorList>
            <person name="Kim W."/>
            <person name="Song I."/>
            <person name="Jeong J.-H."/>
            <person name="Kim D."/>
            <person name="Kim S."/>
            <person name="Ryu S."/>
            <person name="Song J.Y."/>
            <person name="Lee S.K."/>
        </authorList>
    </citation>
    <scope>NUCLEOTIDE SEQUENCE [LARGE SCALE GENOMIC DNA]</scope>
    <source>
        <tissue evidence="4">Muscle</tissue>
    </source>
</reference>
<feature type="compositionally biased region" description="Polar residues" evidence="2">
    <location>
        <begin position="33"/>
        <end position="43"/>
    </location>
</feature>
<dbReference type="Gene3D" id="2.60.120.200">
    <property type="match status" value="1"/>
</dbReference>
<comment type="caution">
    <text evidence="4">The sequence shown here is derived from an EMBL/GenBank/DDBJ whole genome shotgun (WGS) entry which is preliminary data.</text>
</comment>
<evidence type="ECO:0000256" key="1">
    <source>
        <dbReference type="PROSITE-ProRule" id="PRU00122"/>
    </source>
</evidence>
<dbReference type="OrthoDB" id="8963413at2759"/>
<feature type="compositionally biased region" description="Polar residues" evidence="2">
    <location>
        <begin position="112"/>
        <end position="125"/>
    </location>
</feature>
<proteinExistence type="predicted"/>
<dbReference type="InterPro" id="IPR001791">
    <property type="entry name" value="Laminin_G"/>
</dbReference>
<evidence type="ECO:0000259" key="3">
    <source>
        <dbReference type="PROSITE" id="PS50025"/>
    </source>
</evidence>
<evidence type="ECO:0000313" key="4">
    <source>
        <dbReference type="EMBL" id="TNN61398.1"/>
    </source>
</evidence>
<dbReference type="Proteomes" id="UP000314294">
    <property type="component" value="Unassembled WGS sequence"/>
</dbReference>
<keyword evidence="5" id="KW-1185">Reference proteome</keyword>
<comment type="caution">
    <text evidence="1">Lacks conserved residue(s) required for the propagation of feature annotation.</text>
</comment>
<feature type="compositionally biased region" description="Basic and acidic residues" evidence="2">
    <location>
        <begin position="92"/>
        <end position="103"/>
    </location>
</feature>
<name>A0A4Z2H676_9TELE</name>
<sequence length="225" mass="24108">MESRWDRLPRGRWGRITIQSQRAVIAARGPEGTASSNGTSADTVTGGRELYGEGNEVDTLTGCMKTDRQLEGDRVGSEFDQNIGSSNIRAIREDSVRPSETEPRLGSCDGNPHTTASTLSSTGGQRVNDGLWHSVGLHTGNRQISLTLDGEASAAIELWAPLAAGGSVNFGGCPPADCQSPTPDFQGCVRLIFLNGQPVNLNRVQQGLLGTHSELRFDTCDIRDR</sequence>
<dbReference type="EMBL" id="SRLO01000316">
    <property type="protein sequence ID" value="TNN61398.1"/>
    <property type="molecule type" value="Genomic_DNA"/>
</dbReference>
<dbReference type="AlphaFoldDB" id="A0A4Z2H676"/>
<dbReference type="SUPFAM" id="SSF49899">
    <property type="entry name" value="Concanavalin A-like lectins/glucanases"/>
    <property type="match status" value="1"/>
</dbReference>
<feature type="region of interest" description="Disordered" evidence="2">
    <location>
        <begin position="92"/>
        <end position="126"/>
    </location>
</feature>
<dbReference type="Pfam" id="PF02210">
    <property type="entry name" value="Laminin_G_2"/>
    <property type="match status" value="1"/>
</dbReference>
<evidence type="ECO:0000313" key="5">
    <source>
        <dbReference type="Proteomes" id="UP000314294"/>
    </source>
</evidence>
<evidence type="ECO:0000256" key="2">
    <source>
        <dbReference type="SAM" id="MobiDB-lite"/>
    </source>
</evidence>
<dbReference type="InterPro" id="IPR013320">
    <property type="entry name" value="ConA-like_dom_sf"/>
</dbReference>
<organism evidence="4 5">
    <name type="scientific">Liparis tanakae</name>
    <name type="common">Tanaka's snailfish</name>
    <dbReference type="NCBI Taxonomy" id="230148"/>
    <lineage>
        <taxon>Eukaryota</taxon>
        <taxon>Metazoa</taxon>
        <taxon>Chordata</taxon>
        <taxon>Craniata</taxon>
        <taxon>Vertebrata</taxon>
        <taxon>Euteleostomi</taxon>
        <taxon>Actinopterygii</taxon>
        <taxon>Neopterygii</taxon>
        <taxon>Teleostei</taxon>
        <taxon>Neoteleostei</taxon>
        <taxon>Acanthomorphata</taxon>
        <taxon>Eupercaria</taxon>
        <taxon>Perciformes</taxon>
        <taxon>Cottioidei</taxon>
        <taxon>Cottales</taxon>
        <taxon>Liparidae</taxon>
        <taxon>Liparis</taxon>
    </lineage>
</organism>
<gene>
    <name evidence="4" type="primary">CNTNAP5_5</name>
    <name evidence="4" type="ORF">EYF80_028415</name>
</gene>
<dbReference type="PROSITE" id="PS50025">
    <property type="entry name" value="LAM_G_DOMAIN"/>
    <property type="match status" value="1"/>
</dbReference>
<accession>A0A4Z2H676</accession>
<feature type="region of interest" description="Disordered" evidence="2">
    <location>
        <begin position="27"/>
        <end position="54"/>
    </location>
</feature>
<feature type="domain" description="Laminin G" evidence="3">
    <location>
        <begin position="47"/>
        <end position="220"/>
    </location>
</feature>
<protein>
    <submittedName>
        <fullName evidence="4">Contactin-associated protein-like 5</fullName>
    </submittedName>
</protein>